<dbReference type="EMBL" id="DPSM01000029">
    <property type="protein sequence ID" value="HCK02429.1"/>
    <property type="molecule type" value="Genomic_DNA"/>
</dbReference>
<dbReference type="Proteomes" id="UP000262210">
    <property type="component" value="Unassembled WGS sequence"/>
</dbReference>
<gene>
    <name evidence="1" type="ORF">DHV72_20750</name>
</gene>
<sequence>MSNVSTFVMFQGDAQQAIDLYSELFPGFRVQQVQHYDEHDSGPRRVKYAAIDFERHNLVFTDSPVSHDFSFTPAVSLHVNLATDAELERIFARLAEGGEVLMPIDDYGFSARFGWLNDRFGLSWQLNVPAGDLGR</sequence>
<accession>A0A7G2JIR1</accession>
<dbReference type="Gene3D" id="3.30.720.100">
    <property type="match status" value="1"/>
</dbReference>
<dbReference type="AlphaFoldDB" id="A0A7G2JIR1"/>
<dbReference type="RefSeq" id="WP_061806940.1">
    <property type="nucleotide sequence ID" value="NZ_CAMIQM010000001.1"/>
</dbReference>
<evidence type="ECO:0000313" key="1">
    <source>
        <dbReference type="EMBL" id="HCK02429.1"/>
    </source>
</evidence>
<proteinExistence type="predicted"/>
<dbReference type="InterPro" id="IPR029068">
    <property type="entry name" value="Glyas_Bleomycin-R_OHBP_Dase"/>
</dbReference>
<dbReference type="InterPro" id="IPR028973">
    <property type="entry name" value="PhnB-like"/>
</dbReference>
<dbReference type="SUPFAM" id="SSF54593">
    <property type="entry name" value="Glyoxalase/Bleomycin resistance protein/Dihydroxybiphenyl dioxygenase"/>
    <property type="match status" value="1"/>
</dbReference>
<name>A0A7G2JIR1_9GAMM</name>
<organism evidence="1 2">
    <name type="scientific">Serratia grimesii</name>
    <dbReference type="NCBI Taxonomy" id="82995"/>
    <lineage>
        <taxon>Bacteria</taxon>
        <taxon>Pseudomonadati</taxon>
        <taxon>Pseudomonadota</taxon>
        <taxon>Gammaproteobacteria</taxon>
        <taxon>Enterobacterales</taxon>
        <taxon>Yersiniaceae</taxon>
        <taxon>Serratia</taxon>
    </lineage>
</organism>
<evidence type="ECO:0000313" key="2">
    <source>
        <dbReference type="Proteomes" id="UP000262210"/>
    </source>
</evidence>
<protein>
    <submittedName>
        <fullName evidence="1">VOC family protein</fullName>
    </submittedName>
</protein>
<dbReference type="PANTHER" id="PTHR33990:SF4">
    <property type="entry name" value="PHNB-LIKE DOMAIN-CONTAINING PROTEIN"/>
    <property type="match status" value="1"/>
</dbReference>
<comment type="caution">
    <text evidence="1">The sequence shown here is derived from an EMBL/GenBank/DDBJ whole genome shotgun (WGS) entry which is preliminary data.</text>
</comment>
<dbReference type="GeneID" id="75281095"/>
<dbReference type="PANTHER" id="PTHR33990">
    <property type="entry name" value="PROTEIN YJDN-RELATED"/>
    <property type="match status" value="1"/>
</dbReference>
<dbReference type="InterPro" id="IPR009725">
    <property type="entry name" value="3_dmu_93_MTrfase"/>
</dbReference>
<reference evidence="1 2" key="1">
    <citation type="journal article" date="2018" name="Nat. Biotechnol.">
        <title>A standardized bacterial taxonomy based on genome phylogeny substantially revises the tree of life.</title>
        <authorList>
            <person name="Parks D.H."/>
            <person name="Chuvochina M."/>
            <person name="Waite D.W."/>
            <person name="Rinke C."/>
            <person name="Skarshewski A."/>
            <person name="Chaumeil P.A."/>
            <person name="Hugenholtz P."/>
        </authorList>
    </citation>
    <scope>NUCLEOTIDE SEQUENCE [LARGE SCALE GENOMIC DNA]</scope>
    <source>
        <strain evidence="1">UBA11264</strain>
    </source>
</reference>
<dbReference type="Gene3D" id="3.30.720.110">
    <property type="match status" value="1"/>
</dbReference>
<dbReference type="PIRSF" id="PIRSF021700">
    <property type="entry name" value="3_dmu_93_MTrfase"/>
    <property type="match status" value="1"/>
</dbReference>
<dbReference type="Pfam" id="PF06983">
    <property type="entry name" value="3-dmu-9_3-mt"/>
    <property type="match status" value="1"/>
</dbReference>
<dbReference type="CDD" id="cd06588">
    <property type="entry name" value="PhnB_like"/>
    <property type="match status" value="1"/>
</dbReference>